<keyword evidence="1" id="KW-1133">Transmembrane helix</keyword>
<protein>
    <submittedName>
        <fullName evidence="2">AAEL004817-PA</fullName>
    </submittedName>
</protein>
<reference evidence="2" key="2">
    <citation type="journal article" date="2007" name="Science">
        <title>Genome sequence of Aedes aegypti, a major arbovirus vector.</title>
        <authorList>
            <person name="Nene V."/>
            <person name="Wortman J.R."/>
            <person name="Lawson D."/>
            <person name="Haas B."/>
            <person name="Kodira C."/>
            <person name="Tu Z.J."/>
            <person name="Loftus B."/>
            <person name="Xi Z."/>
            <person name="Megy K."/>
            <person name="Grabherr M."/>
            <person name="Ren Q."/>
            <person name="Zdobnov E.M."/>
            <person name="Lobo N.F."/>
            <person name="Campbell K.S."/>
            <person name="Brown S.E."/>
            <person name="Bonaldo M.F."/>
            <person name="Zhu J."/>
            <person name="Sinkins S.P."/>
            <person name="Hogenkamp D.G."/>
            <person name="Amedeo P."/>
            <person name="Arensburger P."/>
            <person name="Atkinson P.W."/>
            <person name="Bidwell S."/>
            <person name="Biedler J."/>
            <person name="Birney E."/>
            <person name="Bruggner R.V."/>
            <person name="Costas J."/>
            <person name="Coy M.R."/>
            <person name="Crabtree J."/>
            <person name="Crawford M."/>
            <person name="Debruyn B."/>
            <person name="Decaprio D."/>
            <person name="Eiglmeier K."/>
            <person name="Eisenstadt E."/>
            <person name="El-Dorry H."/>
            <person name="Gelbart W.M."/>
            <person name="Gomes S.L."/>
            <person name="Hammond M."/>
            <person name="Hannick L.I."/>
            <person name="Hogan J.R."/>
            <person name="Holmes M.H."/>
            <person name="Jaffe D."/>
            <person name="Johnston J.S."/>
            <person name="Kennedy R.C."/>
            <person name="Koo H."/>
            <person name="Kravitz S."/>
            <person name="Kriventseva E.V."/>
            <person name="Kulp D."/>
            <person name="Labutti K."/>
            <person name="Lee E."/>
            <person name="Li S."/>
            <person name="Lovin D.D."/>
            <person name="Mao C."/>
            <person name="Mauceli E."/>
            <person name="Menck C.F."/>
            <person name="Miller J.R."/>
            <person name="Montgomery P."/>
            <person name="Mori A."/>
            <person name="Nascimento A.L."/>
            <person name="Naveira H.F."/>
            <person name="Nusbaum C."/>
            <person name="O'leary S."/>
            <person name="Orvis J."/>
            <person name="Pertea M."/>
            <person name="Quesneville H."/>
            <person name="Reidenbach K.R."/>
            <person name="Rogers Y.H."/>
            <person name="Roth C.W."/>
            <person name="Schneider J.R."/>
            <person name="Schatz M."/>
            <person name="Shumway M."/>
            <person name="Stanke M."/>
            <person name="Stinson E.O."/>
            <person name="Tubio J.M."/>
            <person name="Vanzee J.P."/>
            <person name="Verjovski-Almeida S."/>
            <person name="Werner D."/>
            <person name="White O."/>
            <person name="Wyder S."/>
            <person name="Zeng Q."/>
            <person name="Zhao Q."/>
            <person name="Zhao Y."/>
            <person name="Hill C.A."/>
            <person name="Raikhel A.S."/>
            <person name="Soares M.B."/>
            <person name="Knudson D.L."/>
            <person name="Lee N.H."/>
            <person name="Galagan J."/>
            <person name="Salzberg S.L."/>
            <person name="Paulsen I.T."/>
            <person name="Dimopoulos G."/>
            <person name="Collins F.H."/>
            <person name="Birren B."/>
            <person name="Fraser-Liggett C.M."/>
            <person name="Severson D.W."/>
        </authorList>
    </citation>
    <scope>NUCLEOTIDE SEQUENCE [LARGE SCALE GENOMIC DNA]</scope>
    <source>
        <strain evidence="2">Liverpool</strain>
    </source>
</reference>
<evidence type="ECO:0000256" key="1">
    <source>
        <dbReference type="SAM" id="Phobius"/>
    </source>
</evidence>
<keyword evidence="1" id="KW-0812">Transmembrane</keyword>
<name>Q17BV1_AEDAE</name>
<reference evidence="2" key="3">
    <citation type="submission" date="2012-09" db="EMBL/GenBank/DDBJ databases">
        <authorList>
            <consortium name="VectorBase"/>
        </authorList>
    </citation>
    <scope>NUCLEOTIDE SEQUENCE</scope>
    <source>
        <strain evidence="2">Liverpool</strain>
    </source>
</reference>
<dbReference type="PaxDb" id="7159-AAEL004817-PA"/>
<feature type="transmembrane region" description="Helical" evidence="1">
    <location>
        <begin position="125"/>
        <end position="150"/>
    </location>
</feature>
<feature type="transmembrane region" description="Helical" evidence="1">
    <location>
        <begin position="280"/>
        <end position="300"/>
    </location>
</feature>
<proteinExistence type="predicted"/>
<dbReference type="PhylomeDB" id="Q17BV1"/>
<sequence>MNQTVTEHKKWMSNNLHKIRDRGFSTLDPPPAIGELSHQISTTNDDFPAPVTTPVPTSVGFATVSGSIMKTIMLNTSEMIFIYIIPALLHLGGFVIGIYIYRFADNEHLQCLIEKVFILCNVPRRLVVTLWVYFILGALWLAGSTAYVYLLTLKHSYVIASFPRWNSWDELDPTERDYVRIFLCVSLFFHDLVQVVIIISYSLMCYLLRCYLVGLKEKLLLHTIEPLNWMREICEFRKLLHHLNAKISLPVACLALLNLSYMFSSVVHLFQDMNSCPIRVFSYTVANVLLWLVISLMSFFQAASLTASCRQTQTCGHLISIRPFVHRNTSSEDLNTVLLYASSLNMSAKLFRMPINAHYLCFVVFVSILALLTFGMCLSLAIGGDVP</sequence>
<feature type="transmembrane region" description="Helical" evidence="1">
    <location>
        <begin position="359"/>
        <end position="382"/>
    </location>
</feature>
<dbReference type="HOGENOM" id="CLU_038630_0_0_1"/>
<dbReference type="OMA" id="VWHISKQ"/>
<evidence type="ECO:0000313" key="3">
    <source>
        <dbReference type="Proteomes" id="UP000682892"/>
    </source>
</evidence>
<evidence type="ECO:0000313" key="2">
    <source>
        <dbReference type="EMBL" id="EAT43761.1"/>
    </source>
</evidence>
<dbReference type="PANTHER" id="PTHR38337">
    <property type="entry name" value="AGAP010540-PA"/>
    <property type="match status" value="1"/>
</dbReference>
<feature type="transmembrane region" description="Helical" evidence="1">
    <location>
        <begin position="247"/>
        <end position="268"/>
    </location>
</feature>
<feature type="transmembrane region" description="Helical" evidence="1">
    <location>
        <begin position="178"/>
        <end position="208"/>
    </location>
</feature>
<dbReference type="VEuPathDB" id="VectorBase:AAEL004817"/>
<feature type="transmembrane region" description="Helical" evidence="1">
    <location>
        <begin position="80"/>
        <end position="104"/>
    </location>
</feature>
<gene>
    <name evidence="2" type="ORF">AaeL_AAEL004817</name>
</gene>
<keyword evidence="1" id="KW-0472">Membrane</keyword>
<dbReference type="Proteomes" id="UP000682892">
    <property type="component" value="Chromosome 3"/>
</dbReference>
<accession>Q17BV1</accession>
<dbReference type="STRING" id="7159.Q17BV1"/>
<dbReference type="EMBL" id="CH477316">
    <property type="protein sequence ID" value="EAT43761.1"/>
    <property type="molecule type" value="Genomic_DNA"/>
</dbReference>
<dbReference type="eggNOG" id="ENOG502RV8D">
    <property type="taxonomic scope" value="Eukaryota"/>
</dbReference>
<dbReference type="AlphaFoldDB" id="Q17BV1"/>
<reference evidence="2" key="1">
    <citation type="submission" date="2005-10" db="EMBL/GenBank/DDBJ databases">
        <authorList>
            <person name="Loftus B.J."/>
            <person name="Nene V.M."/>
            <person name="Hannick L.I."/>
            <person name="Bidwell S."/>
            <person name="Haas B."/>
            <person name="Amedeo P."/>
            <person name="Orvis J."/>
            <person name="Wortman J.R."/>
            <person name="White O.R."/>
            <person name="Salzberg S."/>
            <person name="Shumway M."/>
            <person name="Koo H."/>
            <person name="Zhao Y."/>
            <person name="Holmes M."/>
            <person name="Miller J."/>
            <person name="Schatz M."/>
            <person name="Pop M."/>
            <person name="Pai G."/>
            <person name="Utterback T."/>
            <person name="Rogers Y.-H."/>
            <person name="Kravitz S."/>
            <person name="Fraser C.M."/>
        </authorList>
    </citation>
    <scope>NUCLEOTIDE SEQUENCE</scope>
    <source>
        <strain evidence="2">Liverpool</strain>
    </source>
</reference>
<organism evidence="2 3">
    <name type="scientific">Aedes aegypti</name>
    <name type="common">Yellowfever mosquito</name>
    <name type="synonym">Culex aegypti</name>
    <dbReference type="NCBI Taxonomy" id="7159"/>
    <lineage>
        <taxon>Eukaryota</taxon>
        <taxon>Metazoa</taxon>
        <taxon>Ecdysozoa</taxon>
        <taxon>Arthropoda</taxon>
        <taxon>Hexapoda</taxon>
        <taxon>Insecta</taxon>
        <taxon>Pterygota</taxon>
        <taxon>Neoptera</taxon>
        <taxon>Endopterygota</taxon>
        <taxon>Diptera</taxon>
        <taxon>Nematocera</taxon>
        <taxon>Culicoidea</taxon>
        <taxon>Culicidae</taxon>
        <taxon>Culicinae</taxon>
        <taxon>Aedini</taxon>
        <taxon>Aedes</taxon>
        <taxon>Stegomyia</taxon>
    </lineage>
</organism>
<dbReference type="PANTHER" id="PTHR38337:SF1">
    <property type="entry name" value="GUSTATORY RECEPTOR"/>
    <property type="match status" value="1"/>
</dbReference>